<dbReference type="RefSeq" id="WP_251583504.1">
    <property type="nucleotide sequence ID" value="NZ_JBHTKX010000001.1"/>
</dbReference>
<dbReference type="InterPro" id="IPR006429">
    <property type="entry name" value="Phage_lambda_portal"/>
</dbReference>
<evidence type="ECO:0000313" key="2">
    <source>
        <dbReference type="EMBL" id="MFD1128272.1"/>
    </source>
</evidence>
<feature type="region of interest" description="Disordered" evidence="1">
    <location>
        <begin position="466"/>
        <end position="500"/>
    </location>
</feature>
<evidence type="ECO:0000256" key="1">
    <source>
        <dbReference type="SAM" id="MobiDB-lite"/>
    </source>
</evidence>
<dbReference type="NCBIfam" id="TIGR01539">
    <property type="entry name" value="portal_lambda"/>
    <property type="match status" value="1"/>
</dbReference>
<organism evidence="2 3">
    <name type="scientific">Paenibacillus provencensis</name>
    <dbReference type="NCBI Taxonomy" id="441151"/>
    <lineage>
        <taxon>Bacteria</taxon>
        <taxon>Bacillati</taxon>
        <taxon>Bacillota</taxon>
        <taxon>Bacilli</taxon>
        <taxon>Bacillales</taxon>
        <taxon>Paenibacillaceae</taxon>
        <taxon>Paenibacillus</taxon>
    </lineage>
</organism>
<reference evidence="3" key="1">
    <citation type="journal article" date="2019" name="Int. J. Syst. Evol. Microbiol.">
        <title>The Global Catalogue of Microorganisms (GCM) 10K type strain sequencing project: providing services to taxonomists for standard genome sequencing and annotation.</title>
        <authorList>
            <consortium name="The Broad Institute Genomics Platform"/>
            <consortium name="The Broad Institute Genome Sequencing Center for Infectious Disease"/>
            <person name="Wu L."/>
            <person name="Ma J."/>
        </authorList>
    </citation>
    <scope>NUCLEOTIDE SEQUENCE [LARGE SCALE GENOMIC DNA]</scope>
    <source>
        <strain evidence="3">CCUG 53519</strain>
    </source>
</reference>
<dbReference type="EMBL" id="JBHTKX010000001">
    <property type="protein sequence ID" value="MFD1128272.1"/>
    <property type="molecule type" value="Genomic_DNA"/>
</dbReference>
<accession>A0ABW3PRW7</accession>
<comment type="caution">
    <text evidence="2">The sequence shown here is derived from an EMBL/GenBank/DDBJ whole genome shotgun (WGS) entry which is preliminary data.</text>
</comment>
<proteinExistence type="predicted"/>
<evidence type="ECO:0000313" key="3">
    <source>
        <dbReference type="Proteomes" id="UP001597169"/>
    </source>
</evidence>
<feature type="compositionally biased region" description="Acidic residues" evidence="1">
    <location>
        <begin position="484"/>
        <end position="500"/>
    </location>
</feature>
<gene>
    <name evidence="2" type="ORF">ACFQ3J_08815</name>
</gene>
<keyword evidence="3" id="KW-1185">Reference proteome</keyword>
<dbReference type="Pfam" id="PF05136">
    <property type="entry name" value="Phage_portal_2"/>
    <property type="match status" value="1"/>
</dbReference>
<protein>
    <submittedName>
        <fullName evidence="2">Phage portal protein</fullName>
    </submittedName>
</protein>
<sequence length="500" mass="55848">MNWLDRSIAAVSPRWAYKRAAWRDAMNVFDAGGRGRLNQGWNPSVGPNEWKKASERSTLRARAQDLENNSDLTAGILQAFNRNVVGTGIMLQAKIPHDVPGNEEGQINKSIEKLWKEYCKAENIDITATQSLEEISEMIIRRYVVDGGIFAVKVYVGNSKFPFKLQIRSVDELDTTVTAHGKNRVLEGVEVDDYNKPIAYHFKKYDGYLVHSTETVRISAEDVIFLFKKTNPQQIREVSQLVTAMSRIKDVNQFVEAISIKERVMACMAVFIKKDTPTGGVGRGVRQSSEQISYDGVSLSPGMIGELNPGDEVQTVIPSGQASNSREFITTLVRMIAAGLGLSYEAVSRDLSQVNYSSARQGLIEDRKVYKKMQKMIIDRLLTPVYLEFLDSMDLNGKLGIPGYSKNKEQYITHVWVPPGSTWIDPKKEADANKVALETNQDTLARICAERGEDWRDVITQRAAEKNLEKELMGESVKGGGDDHDPDEEDEDDDDAASAA</sequence>
<dbReference type="Proteomes" id="UP001597169">
    <property type="component" value="Unassembled WGS sequence"/>
</dbReference>
<name>A0ABW3PRW7_9BACL</name>